<organism evidence="2 3">
    <name type="scientific">Ignelater luminosus</name>
    <name type="common">Cucubano</name>
    <name type="synonym">Pyrophorus luminosus</name>
    <dbReference type="NCBI Taxonomy" id="2038154"/>
    <lineage>
        <taxon>Eukaryota</taxon>
        <taxon>Metazoa</taxon>
        <taxon>Ecdysozoa</taxon>
        <taxon>Arthropoda</taxon>
        <taxon>Hexapoda</taxon>
        <taxon>Insecta</taxon>
        <taxon>Pterygota</taxon>
        <taxon>Neoptera</taxon>
        <taxon>Endopterygota</taxon>
        <taxon>Coleoptera</taxon>
        <taxon>Polyphaga</taxon>
        <taxon>Elateriformia</taxon>
        <taxon>Elateroidea</taxon>
        <taxon>Elateridae</taxon>
        <taxon>Agrypninae</taxon>
        <taxon>Pyrophorini</taxon>
        <taxon>Ignelater</taxon>
    </lineage>
</organism>
<comment type="caution">
    <text evidence="2">The sequence shown here is derived from an EMBL/GenBank/DDBJ whole genome shotgun (WGS) entry which is preliminary data.</text>
</comment>
<protein>
    <recommendedName>
        <fullName evidence="1">Mutator-like transposase domain-containing protein</fullName>
    </recommendedName>
</protein>
<proteinExistence type="predicted"/>
<evidence type="ECO:0000313" key="3">
    <source>
        <dbReference type="Proteomes" id="UP000801492"/>
    </source>
</evidence>
<dbReference type="AlphaFoldDB" id="A0A8K0CMU8"/>
<name>A0A8K0CMU8_IGNLU</name>
<evidence type="ECO:0000313" key="2">
    <source>
        <dbReference type="EMBL" id="KAF2890334.1"/>
    </source>
</evidence>
<dbReference type="InterPro" id="IPR049012">
    <property type="entry name" value="Mutator_transp_dom"/>
</dbReference>
<dbReference type="EMBL" id="VTPC01054448">
    <property type="protein sequence ID" value="KAF2890334.1"/>
    <property type="molecule type" value="Genomic_DNA"/>
</dbReference>
<accession>A0A8K0CMU8</accession>
<keyword evidence="3" id="KW-1185">Reference proteome</keyword>
<dbReference type="Pfam" id="PF20700">
    <property type="entry name" value="Mutator"/>
    <property type="match status" value="1"/>
</dbReference>
<feature type="domain" description="Mutator-like transposase" evidence="1">
    <location>
        <begin position="9"/>
        <end position="116"/>
    </location>
</feature>
<sequence length="119" mass="13515">MALFPFYNYHCDNCEKTLSSHPKEAKINFDFVWGSTAIGIGKGQAEELLSAIDMPTPSPKFYRKLENDVGRVWEMQFQSKMKKAADEEKKLAIEAGDIEEGIPFIIVIVDGGWAKHYRT</sequence>
<evidence type="ECO:0000259" key="1">
    <source>
        <dbReference type="Pfam" id="PF20700"/>
    </source>
</evidence>
<reference evidence="2" key="1">
    <citation type="submission" date="2019-08" db="EMBL/GenBank/DDBJ databases">
        <title>The genome of the North American firefly Photinus pyralis.</title>
        <authorList>
            <consortium name="Photinus pyralis genome working group"/>
            <person name="Fallon T.R."/>
            <person name="Sander Lower S.E."/>
            <person name="Weng J.-K."/>
        </authorList>
    </citation>
    <scope>NUCLEOTIDE SEQUENCE</scope>
    <source>
        <strain evidence="2">TRF0915ILg1</strain>
        <tissue evidence="2">Whole body</tissue>
    </source>
</reference>
<dbReference type="Proteomes" id="UP000801492">
    <property type="component" value="Unassembled WGS sequence"/>
</dbReference>
<gene>
    <name evidence="2" type="ORF">ILUMI_15840</name>
</gene>
<dbReference type="OrthoDB" id="10069847at2759"/>